<gene>
    <name evidence="1" type="ORF">LTR97_008634</name>
</gene>
<protein>
    <recommendedName>
        <fullName evidence="3">Fungal N-terminal domain-containing protein</fullName>
    </recommendedName>
</protein>
<sequence>MAEALALPAGIAGVAGFASLAIQLGQGLVKLKELHRKLRDAPDTLNHAILSIMTIETQLQMIQTYTMSSSSYNSKQALIDSPLELCHRSIRKVNGVIDNIERKWKKSELFGKLTVTLKDREMRELLQQLDREQSILSIAVQIYAESSSCASDAFPDRQYRSRSIIHILTAHRYSTYCAIADYLQRKPLGRIEDTQIRVLTGNALTVATQNPALQPGLDDGCCVVSAGKSAQRVQRREIAKSRQLTLRLRLWSFTKVYSVTTTRALYGWNVSLLVYNIVPTQITRQPDKSKALIQYLTAVTAFPDALITVSRAILSASHQCKYNIRNRNISQSLGAFEAILDGCNFDIDWAASAPIESRFAYWAFDVPELASSVARRLMSPWTSIHTLQERFEVAARTFLLPTDTNQLLLLCGVNALDKESAALTYEGMSLLHMAAVTFARDCLESRSLNSPWRLLVQNLIKLGADIHSQNNREMLNSGTGTPSMAYIRRLFTYSLVAGMTGATFETAY</sequence>
<reference evidence="1" key="1">
    <citation type="submission" date="2023-08" db="EMBL/GenBank/DDBJ databases">
        <title>Black Yeasts Isolated from many extreme environments.</title>
        <authorList>
            <person name="Coleine C."/>
            <person name="Stajich J.E."/>
            <person name="Selbmann L."/>
        </authorList>
    </citation>
    <scope>NUCLEOTIDE SEQUENCE</scope>
    <source>
        <strain evidence="1">CCFEE 5810</strain>
    </source>
</reference>
<dbReference type="AlphaFoldDB" id="A0AAN8A1U2"/>
<dbReference type="Proteomes" id="UP001310594">
    <property type="component" value="Unassembled WGS sequence"/>
</dbReference>
<organism evidence="1 2">
    <name type="scientific">Elasticomyces elasticus</name>
    <dbReference type="NCBI Taxonomy" id="574655"/>
    <lineage>
        <taxon>Eukaryota</taxon>
        <taxon>Fungi</taxon>
        <taxon>Dikarya</taxon>
        <taxon>Ascomycota</taxon>
        <taxon>Pezizomycotina</taxon>
        <taxon>Dothideomycetes</taxon>
        <taxon>Dothideomycetidae</taxon>
        <taxon>Mycosphaerellales</taxon>
        <taxon>Teratosphaeriaceae</taxon>
        <taxon>Elasticomyces</taxon>
    </lineage>
</organism>
<name>A0AAN8A1U2_9PEZI</name>
<evidence type="ECO:0000313" key="1">
    <source>
        <dbReference type="EMBL" id="KAK5696214.1"/>
    </source>
</evidence>
<proteinExistence type="predicted"/>
<dbReference type="EMBL" id="JAVRQU010000013">
    <property type="protein sequence ID" value="KAK5696214.1"/>
    <property type="molecule type" value="Genomic_DNA"/>
</dbReference>
<evidence type="ECO:0000313" key="2">
    <source>
        <dbReference type="Proteomes" id="UP001310594"/>
    </source>
</evidence>
<accession>A0AAN8A1U2</accession>
<evidence type="ECO:0008006" key="3">
    <source>
        <dbReference type="Google" id="ProtNLM"/>
    </source>
</evidence>
<comment type="caution">
    <text evidence="1">The sequence shown here is derived from an EMBL/GenBank/DDBJ whole genome shotgun (WGS) entry which is preliminary data.</text>
</comment>